<dbReference type="Gene3D" id="3.40.50.2000">
    <property type="entry name" value="Glycogen Phosphorylase B"/>
    <property type="match status" value="1"/>
</dbReference>
<keyword evidence="7 8" id="KW-0802">TPR repeat</keyword>
<organism evidence="12 13">
    <name type="scientific">Marinobacter azerbaijanicus</name>
    <dbReference type="NCBI Taxonomy" id="3050455"/>
    <lineage>
        <taxon>Bacteria</taxon>
        <taxon>Pseudomonadati</taxon>
        <taxon>Pseudomonadota</taxon>
        <taxon>Gammaproteobacteria</taxon>
        <taxon>Pseudomonadales</taxon>
        <taxon>Marinobacteraceae</taxon>
        <taxon>Marinobacter</taxon>
    </lineage>
</organism>
<dbReference type="GO" id="GO:0008168">
    <property type="term" value="F:methyltransferase activity"/>
    <property type="evidence" value="ECO:0007669"/>
    <property type="project" value="UniProtKB-KW"/>
</dbReference>
<keyword evidence="4" id="KW-0328">Glycosyltransferase</keyword>
<dbReference type="InterPro" id="IPR011990">
    <property type="entry name" value="TPR-like_helical_dom_sf"/>
</dbReference>
<accession>A0ABT7IIL4</accession>
<evidence type="ECO:0000256" key="3">
    <source>
        <dbReference type="ARBA" id="ARBA00011970"/>
    </source>
</evidence>
<dbReference type="InterPro" id="IPR029044">
    <property type="entry name" value="Nucleotide-diphossugar_trans"/>
</dbReference>
<dbReference type="InterPro" id="IPR029489">
    <property type="entry name" value="OGT/SEC/SPY_C"/>
</dbReference>
<evidence type="ECO:0000256" key="6">
    <source>
        <dbReference type="ARBA" id="ARBA00022737"/>
    </source>
</evidence>
<evidence type="ECO:0000256" key="7">
    <source>
        <dbReference type="ARBA" id="ARBA00022803"/>
    </source>
</evidence>
<keyword evidence="6" id="KW-0677">Repeat</keyword>
<dbReference type="SUPFAM" id="SSF48452">
    <property type="entry name" value="TPR-like"/>
    <property type="match status" value="1"/>
</dbReference>
<dbReference type="InterPro" id="IPR006342">
    <property type="entry name" value="FkbM_mtfrase"/>
</dbReference>
<evidence type="ECO:0000256" key="5">
    <source>
        <dbReference type="ARBA" id="ARBA00022679"/>
    </source>
</evidence>
<comment type="pathway">
    <text evidence="1">Protein modification; protein glycosylation.</text>
</comment>
<dbReference type="Gene3D" id="1.25.40.10">
    <property type="entry name" value="Tetratricopeptide repeat domain"/>
    <property type="match status" value="1"/>
</dbReference>
<dbReference type="GO" id="GO:0032259">
    <property type="term" value="P:methylation"/>
    <property type="evidence" value="ECO:0007669"/>
    <property type="project" value="UniProtKB-KW"/>
</dbReference>
<dbReference type="PANTHER" id="PTHR44835:SF1">
    <property type="entry name" value="PROTEIN O-GLCNAC TRANSFERASE"/>
    <property type="match status" value="1"/>
</dbReference>
<evidence type="ECO:0000256" key="2">
    <source>
        <dbReference type="ARBA" id="ARBA00005386"/>
    </source>
</evidence>
<dbReference type="PANTHER" id="PTHR44835">
    <property type="entry name" value="UDP-N-ACETYLGLUCOSAMINE--PEPTIDE N-ACETYLGLUCOSAMINYLTRANSFERASE SPINDLY-RELATED"/>
    <property type="match status" value="1"/>
</dbReference>
<name>A0ABT7IIL4_9GAMM</name>
<comment type="similarity">
    <text evidence="2">Belongs to the glycosyltransferase 41 family. O-GlcNAc transferase subfamily.</text>
</comment>
<dbReference type="NCBIfam" id="TIGR01444">
    <property type="entry name" value="fkbM_fam"/>
    <property type="match status" value="1"/>
</dbReference>
<dbReference type="InterPro" id="IPR051939">
    <property type="entry name" value="Glycosyltr_41/O-GlcNAc_trsf"/>
</dbReference>
<dbReference type="RefSeq" id="WP_285394092.1">
    <property type="nucleotide sequence ID" value="NZ_JASSVS010000034.1"/>
</dbReference>
<dbReference type="EMBL" id="JASSVS010000034">
    <property type="protein sequence ID" value="MDL0434021.1"/>
    <property type="molecule type" value="Genomic_DNA"/>
</dbReference>
<dbReference type="Gene3D" id="3.40.50.150">
    <property type="entry name" value="Vaccinia Virus protein VP39"/>
    <property type="match status" value="1"/>
</dbReference>
<comment type="caution">
    <text evidence="12">The sequence shown here is derived from an EMBL/GenBank/DDBJ whole genome shotgun (WGS) entry which is preliminary data.</text>
</comment>
<reference evidence="12 13" key="1">
    <citation type="submission" date="2023-06" db="EMBL/GenBank/DDBJ databases">
        <title>Marinobacter azerbaijanicus a moderately halophilic, isolated from Urmia Lake in Azerbaijan region of Iran.</title>
        <authorList>
            <person name="Sanchez-Porro C."/>
            <person name="Aghdam E.M."/>
            <person name="Saheb S.M."/>
            <person name="Tarhriz V."/>
            <person name="Kazemi E."/>
            <person name="Ammozegar M.A."/>
            <person name="Ventosa A."/>
            <person name="Hejazi M.S."/>
        </authorList>
    </citation>
    <scope>NUCLEOTIDE SEQUENCE [LARGE SCALE GENOMIC DNA]</scope>
    <source>
        <strain evidence="12 13">TBZ242</strain>
    </source>
</reference>
<dbReference type="InterPro" id="IPR019734">
    <property type="entry name" value="TPR_rpt"/>
</dbReference>
<feature type="domain" description="O-GlcNAc transferase C-terminal" evidence="11">
    <location>
        <begin position="423"/>
        <end position="597"/>
    </location>
</feature>
<dbReference type="Pfam" id="PF05050">
    <property type="entry name" value="Methyltransf_21"/>
    <property type="match status" value="1"/>
</dbReference>
<evidence type="ECO:0000313" key="13">
    <source>
        <dbReference type="Proteomes" id="UP001227964"/>
    </source>
</evidence>
<dbReference type="Gene3D" id="3.40.50.11380">
    <property type="match status" value="1"/>
</dbReference>
<evidence type="ECO:0000256" key="4">
    <source>
        <dbReference type="ARBA" id="ARBA00022676"/>
    </source>
</evidence>
<dbReference type="Pfam" id="PF13414">
    <property type="entry name" value="TPR_11"/>
    <property type="match status" value="1"/>
</dbReference>
<keyword evidence="12" id="KW-0489">Methyltransferase</keyword>
<dbReference type="SUPFAM" id="SSF53335">
    <property type="entry name" value="S-adenosyl-L-methionine-dependent methyltransferases"/>
    <property type="match status" value="1"/>
</dbReference>
<proteinExistence type="inferred from homology"/>
<evidence type="ECO:0000313" key="12">
    <source>
        <dbReference type="EMBL" id="MDL0434021.1"/>
    </source>
</evidence>
<dbReference type="Pfam" id="PF13432">
    <property type="entry name" value="TPR_16"/>
    <property type="match status" value="1"/>
</dbReference>
<evidence type="ECO:0000256" key="9">
    <source>
        <dbReference type="SAM" id="MobiDB-lite"/>
    </source>
</evidence>
<feature type="domain" description="O-GlcNAc transferase C-terminal" evidence="11">
    <location>
        <begin position="249"/>
        <end position="407"/>
    </location>
</feature>
<dbReference type="PROSITE" id="PS50005">
    <property type="entry name" value="TPR"/>
    <property type="match status" value="2"/>
</dbReference>
<dbReference type="SUPFAM" id="SSF53448">
    <property type="entry name" value="Nucleotide-diphospho-sugar transferases"/>
    <property type="match status" value="1"/>
</dbReference>
<evidence type="ECO:0000256" key="8">
    <source>
        <dbReference type="PROSITE-ProRule" id="PRU00339"/>
    </source>
</evidence>
<gene>
    <name evidence="12" type="ORF">QPM17_23040</name>
</gene>
<feature type="repeat" description="TPR" evidence="8">
    <location>
        <begin position="32"/>
        <end position="65"/>
    </location>
</feature>
<dbReference type="InterPro" id="IPR029063">
    <property type="entry name" value="SAM-dependent_MTases_sf"/>
</dbReference>
<sequence>MPKNAKRKPLSSRKPLTLQQVRKKAQQSPNDAGAWQMLARSLLRDGELSEAQEAIQRAVELAPQEAEHLEWKGHIEYLRHEVREALQSLEQAQEIKPDSVLGLLTLAKIHSEYGANAKALTYIERAEALASEDIRVLDTKGAILNSLFRLEEAGKVFARLIELDPGSFVHWNNAGNVFRDMGQLDEADRYYQKAIALDSDSPVAYSNRLTALHYDPEATRDTIVEVARQWEKRYAPVGEFTRPLPENREPARRLRIGMVSDGFRKHPVGKMIIRCLEHLEPAQAELFAYSSSDVSDELTQRLKRAFHHWLPIRHLSDEAFAQRIRDDRIDILIDLSGHNSGNRMRVMAMAPAPLLVKWVGGLINTTGMKAIDYLISDAIETPPGEDAYYTEKLIRLPDDYIVFDPPANLPEINELPAKRNGYITLACFNNPTKLNKVTLREWAEVMRQLPDSRLLLKGRPYASEAFCERIYRQMEDGGISRERILIEGPGTNYELLQAYNQADIALDPWPYSGGLTTCEAFIMGLPVVTMTGPTFAGRHSATHLINAGMPELVTHSWEEYRAKIVELASDLDSLATIRQHLREVLLQSPVCDGPRFAHHFTQAMRAIWQRYCEDKAPAALSFDDAGQVWFNGDSAPLEVQYAEQLDDDTGGFSWQLPGKIIAIDNSARLLQQAGLARLRRLKAFGIVAFDPASRVKNPGQYQSSEDVQVFPHAVLGDGQPGTLYACLDPALSGTLEPLPNDQQLDANVQGSQVLTKLPINTVALDSINGLDSLDWLILDDLSDAAAILEHGQKALQNTLLIQVRIAFQPTHQRQPNLAEMQHWMARHGFRFYRFNDERHRSHLPVSVPEAQRQATELVSADALFLPSHERLSVLSEEQCIKLAFLLSTVFGAKDMAYALLARADRKKAEHYLVVGKLIDDPRNMVAEIHNVKEAMFYLESCRLEKKIPNHKLPQKLVVSLTSYEARFATLHLTIKSLLCQSVVPDEVVLWIAEEEKGLLPEKVTQLETFGLRVAYCKDIRSYKKIVPTLEEYAGWFVVTADDDLFYGHGWLEGLVTAWSGSYDDIVAHRAHKIELNKKGIPQEYVKWKWQVGVCEIPDGYIFPTCGAGTLFPPGAFHEDVTKKEKFIALCPDADDVWLYWMFSINGKKARVSGYNFEMIEWPNAEATPLWHKNLKEGGNDEKIRKMIEEYGAAWKFPFKKGDDSFSFTYREKKVNFYLPDRDDHIQKAIRSRKEFYEIEMLSDIDGRVCKGATIFDIGANIGNHTVFFGMFCDAGKVFSFEPHPKTCALLKDNILLNGLSHVVSCFQIGVGELPGKANISFYDDKNIGMARLEVSGEGEIDVVRLDDVAAEHGVKVSLLKIDVEGMELSVLKGASRILENDSPCVYAEAGTDDEFFSIKKYLAKYGYSPVKRFNATPTYLFLKV</sequence>
<feature type="compositionally biased region" description="Basic residues" evidence="9">
    <location>
        <begin position="1"/>
        <end position="11"/>
    </location>
</feature>
<dbReference type="Proteomes" id="UP001227964">
    <property type="component" value="Unassembled WGS sequence"/>
</dbReference>
<protein>
    <recommendedName>
        <fullName evidence="3">protein O-GlcNAc transferase</fullName>
        <ecNumber evidence="3">2.4.1.255</ecNumber>
    </recommendedName>
</protein>
<feature type="domain" description="Methyltransferase FkbM" evidence="10">
    <location>
        <begin position="1256"/>
        <end position="1408"/>
    </location>
</feature>
<dbReference type="EC" id="2.4.1.255" evidence="3"/>
<dbReference type="Pfam" id="PF13844">
    <property type="entry name" value="Glyco_transf_41"/>
    <property type="match status" value="2"/>
</dbReference>
<keyword evidence="13" id="KW-1185">Reference proteome</keyword>
<evidence type="ECO:0000259" key="10">
    <source>
        <dbReference type="Pfam" id="PF05050"/>
    </source>
</evidence>
<evidence type="ECO:0000259" key="11">
    <source>
        <dbReference type="Pfam" id="PF13844"/>
    </source>
</evidence>
<feature type="region of interest" description="Disordered" evidence="9">
    <location>
        <begin position="1"/>
        <end position="32"/>
    </location>
</feature>
<feature type="repeat" description="TPR" evidence="8">
    <location>
        <begin position="168"/>
        <end position="201"/>
    </location>
</feature>
<dbReference type="SMART" id="SM00028">
    <property type="entry name" value="TPR"/>
    <property type="match status" value="5"/>
</dbReference>
<keyword evidence="5" id="KW-0808">Transferase</keyword>
<evidence type="ECO:0000256" key="1">
    <source>
        <dbReference type="ARBA" id="ARBA00004922"/>
    </source>
</evidence>
<dbReference type="SUPFAM" id="SSF53756">
    <property type="entry name" value="UDP-Glycosyltransferase/glycogen phosphorylase"/>
    <property type="match status" value="1"/>
</dbReference>